<gene>
    <name evidence="2" type="ORF">IAB37_06270</name>
</gene>
<keyword evidence="1" id="KW-1133">Transmembrane helix</keyword>
<keyword evidence="1" id="KW-0812">Transmembrane</keyword>
<feature type="non-terminal residue" evidence="2">
    <location>
        <position position="86"/>
    </location>
</feature>
<comment type="caution">
    <text evidence="2">The sequence shown here is derived from an EMBL/GenBank/DDBJ whole genome shotgun (WGS) entry which is preliminary data.</text>
</comment>
<name>A0A9D1DYJ4_9FIRM</name>
<sequence length="86" mass="9797">MERTKERSRWAGRLEVVLVMAAGEVFFIAAHYISIQPYYIWRFLLLAAAPGEEEKGMTGVWEPLNQSGLWLHIAVPRSEVVRSLPA</sequence>
<dbReference type="EMBL" id="DVHA01000198">
    <property type="protein sequence ID" value="HIR61159.1"/>
    <property type="molecule type" value="Genomic_DNA"/>
</dbReference>
<keyword evidence="1" id="KW-0472">Membrane</keyword>
<reference evidence="2" key="1">
    <citation type="submission" date="2020-10" db="EMBL/GenBank/DDBJ databases">
        <authorList>
            <person name="Gilroy R."/>
        </authorList>
    </citation>
    <scope>NUCLEOTIDE SEQUENCE</scope>
    <source>
        <strain evidence="2">CHK189-12415</strain>
    </source>
</reference>
<accession>A0A9D1DYJ4</accession>
<evidence type="ECO:0000256" key="1">
    <source>
        <dbReference type="SAM" id="Phobius"/>
    </source>
</evidence>
<dbReference type="Proteomes" id="UP000824241">
    <property type="component" value="Unassembled WGS sequence"/>
</dbReference>
<dbReference type="AlphaFoldDB" id="A0A9D1DYJ4"/>
<organism evidence="2 3">
    <name type="scientific">Candidatus Faecivivens stercoravium</name>
    <dbReference type="NCBI Taxonomy" id="2840803"/>
    <lineage>
        <taxon>Bacteria</taxon>
        <taxon>Bacillati</taxon>
        <taxon>Bacillota</taxon>
        <taxon>Clostridia</taxon>
        <taxon>Eubacteriales</taxon>
        <taxon>Oscillospiraceae</taxon>
        <taxon>Oscillospiraceae incertae sedis</taxon>
        <taxon>Candidatus Faecivivens</taxon>
    </lineage>
</organism>
<evidence type="ECO:0000313" key="3">
    <source>
        <dbReference type="Proteomes" id="UP000824241"/>
    </source>
</evidence>
<protein>
    <submittedName>
        <fullName evidence="2">Uncharacterized protein</fullName>
    </submittedName>
</protein>
<evidence type="ECO:0000313" key="2">
    <source>
        <dbReference type="EMBL" id="HIR61159.1"/>
    </source>
</evidence>
<reference evidence="2" key="2">
    <citation type="journal article" date="2021" name="PeerJ">
        <title>Extensive microbial diversity within the chicken gut microbiome revealed by metagenomics and culture.</title>
        <authorList>
            <person name="Gilroy R."/>
            <person name="Ravi A."/>
            <person name="Getino M."/>
            <person name="Pursley I."/>
            <person name="Horton D.L."/>
            <person name="Alikhan N.F."/>
            <person name="Baker D."/>
            <person name="Gharbi K."/>
            <person name="Hall N."/>
            <person name="Watson M."/>
            <person name="Adriaenssens E.M."/>
            <person name="Foster-Nyarko E."/>
            <person name="Jarju S."/>
            <person name="Secka A."/>
            <person name="Antonio M."/>
            <person name="Oren A."/>
            <person name="Chaudhuri R.R."/>
            <person name="La Ragione R."/>
            <person name="Hildebrand F."/>
            <person name="Pallen M.J."/>
        </authorList>
    </citation>
    <scope>NUCLEOTIDE SEQUENCE</scope>
    <source>
        <strain evidence="2">CHK189-12415</strain>
    </source>
</reference>
<feature type="transmembrane region" description="Helical" evidence="1">
    <location>
        <begin position="12"/>
        <end position="35"/>
    </location>
</feature>
<proteinExistence type="predicted"/>